<dbReference type="RefSeq" id="WP_145243017.1">
    <property type="nucleotide sequence ID" value="NZ_CP036273.1"/>
</dbReference>
<proteinExistence type="predicted"/>
<dbReference type="AlphaFoldDB" id="A0A517XZH0"/>
<evidence type="ECO:0000259" key="2">
    <source>
        <dbReference type="Pfam" id="PF07596"/>
    </source>
</evidence>
<dbReference type="SUPFAM" id="SSF54523">
    <property type="entry name" value="Pili subunits"/>
    <property type="match status" value="1"/>
</dbReference>
<dbReference type="Gene3D" id="3.30.700.10">
    <property type="entry name" value="Glycoprotein, Type 4 Pilin"/>
    <property type="match status" value="1"/>
</dbReference>
<keyword evidence="1" id="KW-0472">Membrane</keyword>
<dbReference type="EMBL" id="CP036273">
    <property type="protein sequence ID" value="QDU22906.1"/>
    <property type="molecule type" value="Genomic_DNA"/>
</dbReference>
<evidence type="ECO:0000313" key="4">
    <source>
        <dbReference type="Proteomes" id="UP000319576"/>
    </source>
</evidence>
<gene>
    <name evidence="3" type="ORF">ETAA1_48950</name>
</gene>
<feature type="transmembrane region" description="Helical" evidence="1">
    <location>
        <begin position="12"/>
        <end position="35"/>
    </location>
</feature>
<reference evidence="3 4" key="1">
    <citation type="submission" date="2019-02" db="EMBL/GenBank/DDBJ databases">
        <title>Deep-cultivation of Planctomycetes and their phenomic and genomic characterization uncovers novel biology.</title>
        <authorList>
            <person name="Wiegand S."/>
            <person name="Jogler M."/>
            <person name="Boedeker C."/>
            <person name="Pinto D."/>
            <person name="Vollmers J."/>
            <person name="Rivas-Marin E."/>
            <person name="Kohn T."/>
            <person name="Peeters S.H."/>
            <person name="Heuer A."/>
            <person name="Rast P."/>
            <person name="Oberbeckmann S."/>
            <person name="Bunk B."/>
            <person name="Jeske O."/>
            <person name="Meyerdierks A."/>
            <person name="Storesund J.E."/>
            <person name="Kallscheuer N."/>
            <person name="Luecker S."/>
            <person name="Lage O.M."/>
            <person name="Pohl T."/>
            <person name="Merkel B.J."/>
            <person name="Hornburger P."/>
            <person name="Mueller R.-W."/>
            <person name="Bruemmer F."/>
            <person name="Labrenz M."/>
            <person name="Spormann A.M."/>
            <person name="Op den Camp H."/>
            <person name="Overmann J."/>
            <person name="Amann R."/>
            <person name="Jetten M.S.M."/>
            <person name="Mascher T."/>
            <person name="Medema M.H."/>
            <person name="Devos D.P."/>
            <person name="Kaster A.-K."/>
            <person name="Ovreas L."/>
            <person name="Rohde M."/>
            <person name="Galperin M.Y."/>
            <person name="Jogler C."/>
        </authorList>
    </citation>
    <scope>NUCLEOTIDE SEQUENCE [LARGE SCALE GENOMIC DNA]</scope>
    <source>
        <strain evidence="3 4">ETA_A1</strain>
    </source>
</reference>
<dbReference type="Pfam" id="PF07963">
    <property type="entry name" value="N_methyl"/>
    <property type="match status" value="1"/>
</dbReference>
<dbReference type="Pfam" id="PF07596">
    <property type="entry name" value="SBP_bac_10"/>
    <property type="match status" value="1"/>
</dbReference>
<dbReference type="PROSITE" id="PS00409">
    <property type="entry name" value="PROKAR_NTER_METHYL"/>
    <property type="match status" value="1"/>
</dbReference>
<keyword evidence="4" id="KW-1185">Reference proteome</keyword>
<evidence type="ECO:0000256" key="1">
    <source>
        <dbReference type="SAM" id="Phobius"/>
    </source>
</evidence>
<dbReference type="InterPro" id="IPR011453">
    <property type="entry name" value="DUF1559"/>
</dbReference>
<dbReference type="PANTHER" id="PTHR30093">
    <property type="entry name" value="GENERAL SECRETION PATHWAY PROTEIN G"/>
    <property type="match status" value="1"/>
</dbReference>
<dbReference type="InterPro" id="IPR012902">
    <property type="entry name" value="N_methyl_site"/>
</dbReference>
<sequence>MSTRTGSRRSGFTLIELLVVIAIIAILIGLLLPAVQKVREAAARSTCTNNLKQISLACHAYESANGQLPPGFLGAMPSDAPYGTGTRPATIGYNCQLVGPLVHLLPYVEQAPLYQLLMAGAPAPDYLSPAKRYADFSTIASFWNNRGARIKFFLCPSDTGSDSSWDCTINSFLASTSSFSVNIIAIGDTAFGKTNYMAVGGRMGITASFPGGSVNDTYLGAFYNRSVTKLATMQDGTSNTFLFGEYNTKGPPGAGWQPVTPAWISSGYMPMAWGATEPPISDPNWYRMGSRHTGVMVFGLGDGSIRTIRYPGTAGSGNAAAPNQYDQYIYHSGHTDLKVADPSQL</sequence>
<keyword evidence="1" id="KW-1133">Transmembrane helix</keyword>
<dbReference type="InterPro" id="IPR027558">
    <property type="entry name" value="Pre_pil_HX9DG_C"/>
</dbReference>
<evidence type="ECO:0000313" key="3">
    <source>
        <dbReference type="EMBL" id="QDU22906.1"/>
    </source>
</evidence>
<dbReference type="Proteomes" id="UP000319576">
    <property type="component" value="Chromosome"/>
</dbReference>
<organism evidence="3 4">
    <name type="scientific">Urbifossiella limnaea</name>
    <dbReference type="NCBI Taxonomy" id="2528023"/>
    <lineage>
        <taxon>Bacteria</taxon>
        <taxon>Pseudomonadati</taxon>
        <taxon>Planctomycetota</taxon>
        <taxon>Planctomycetia</taxon>
        <taxon>Gemmatales</taxon>
        <taxon>Gemmataceae</taxon>
        <taxon>Urbifossiella</taxon>
    </lineage>
</organism>
<dbReference type="NCBIfam" id="TIGR02532">
    <property type="entry name" value="IV_pilin_GFxxxE"/>
    <property type="match status" value="1"/>
</dbReference>
<dbReference type="NCBIfam" id="TIGR04294">
    <property type="entry name" value="pre_pil_HX9DG"/>
    <property type="match status" value="1"/>
</dbReference>
<dbReference type="OrthoDB" id="255848at2"/>
<keyword evidence="1" id="KW-0812">Transmembrane</keyword>
<feature type="domain" description="DUF1559" evidence="2">
    <location>
        <begin position="36"/>
        <end position="308"/>
    </location>
</feature>
<dbReference type="InterPro" id="IPR045584">
    <property type="entry name" value="Pilin-like"/>
</dbReference>
<name>A0A517XZH0_9BACT</name>
<protein>
    <submittedName>
        <fullName evidence="3">Putative major pilin subunit</fullName>
    </submittedName>
</protein>
<dbReference type="KEGG" id="uli:ETAA1_48950"/>
<dbReference type="PANTHER" id="PTHR30093:SF2">
    <property type="entry name" value="TYPE II SECRETION SYSTEM PROTEIN H"/>
    <property type="match status" value="1"/>
</dbReference>
<accession>A0A517XZH0</accession>